<dbReference type="PANTHER" id="PTHR34322:SF2">
    <property type="entry name" value="TRANSPOSASE IS200-LIKE DOMAIN-CONTAINING PROTEIN"/>
    <property type="match status" value="1"/>
</dbReference>
<reference evidence="2 5" key="2">
    <citation type="submission" date="2019-10" db="EMBL/GenBank/DDBJ databases">
        <title>Prolixibacter strains distinguished by the presence of nitrate reductase genes were adept at nitrate-dependent anaerobic corrosion of metallic iron and carbon steel.</title>
        <authorList>
            <person name="Iino T."/>
            <person name="Shono N."/>
            <person name="Ito K."/>
            <person name="Nakamura R."/>
            <person name="Sueoka K."/>
            <person name="Harayama S."/>
            <person name="Ohkuma M."/>
        </authorList>
    </citation>
    <scope>NUCLEOTIDE SEQUENCE [LARGE SCALE GENOMIC DNA]</scope>
    <source>
        <strain evidence="2 5">MIC1-1</strain>
    </source>
</reference>
<organism evidence="3 4">
    <name type="scientific">Prolixibacter denitrificans</name>
    <dbReference type="NCBI Taxonomy" id="1541063"/>
    <lineage>
        <taxon>Bacteria</taxon>
        <taxon>Pseudomonadati</taxon>
        <taxon>Bacteroidota</taxon>
        <taxon>Bacteroidia</taxon>
        <taxon>Marinilabiliales</taxon>
        <taxon>Prolixibacteraceae</taxon>
        <taxon>Prolixibacter</taxon>
    </lineage>
</organism>
<dbReference type="SMART" id="SM01321">
    <property type="entry name" value="Y1_Tnp"/>
    <property type="match status" value="1"/>
</dbReference>
<dbReference type="EMBL" id="PYGC01000010">
    <property type="protein sequence ID" value="PSK81250.1"/>
    <property type="molecule type" value="Genomic_DNA"/>
</dbReference>
<name>A0A2P8C8G7_9BACT</name>
<evidence type="ECO:0000313" key="5">
    <source>
        <dbReference type="Proteomes" id="UP000396862"/>
    </source>
</evidence>
<dbReference type="GO" id="GO:0003677">
    <property type="term" value="F:DNA binding"/>
    <property type="evidence" value="ECO:0007669"/>
    <property type="project" value="InterPro"/>
</dbReference>
<dbReference type="Proteomes" id="UP000396862">
    <property type="component" value="Unassembled WGS sequence"/>
</dbReference>
<dbReference type="AlphaFoldDB" id="A0A2P8C8G7"/>
<dbReference type="InterPro" id="IPR036515">
    <property type="entry name" value="Transposase_17_sf"/>
</dbReference>
<protein>
    <recommendedName>
        <fullName evidence="1">Transposase IS200-like domain-containing protein</fullName>
    </recommendedName>
</protein>
<dbReference type="InterPro" id="IPR002686">
    <property type="entry name" value="Transposase_17"/>
</dbReference>
<comment type="caution">
    <text evidence="3">The sequence shown here is derived from an EMBL/GenBank/DDBJ whole genome shotgun (WGS) entry which is preliminary data.</text>
</comment>
<feature type="domain" description="Transposase IS200-like" evidence="1">
    <location>
        <begin position="8"/>
        <end position="151"/>
    </location>
</feature>
<dbReference type="PANTHER" id="PTHR34322">
    <property type="entry name" value="TRANSPOSASE, Y1_TNP DOMAIN-CONTAINING"/>
    <property type="match status" value="1"/>
</dbReference>
<dbReference type="EMBL" id="BLAU01000001">
    <property type="protein sequence ID" value="GET21666.1"/>
    <property type="molecule type" value="Genomic_DNA"/>
</dbReference>
<dbReference type="Gene3D" id="3.30.70.1290">
    <property type="entry name" value="Transposase IS200-like"/>
    <property type="match status" value="1"/>
</dbReference>
<reference evidence="3 4" key="1">
    <citation type="submission" date="2018-03" db="EMBL/GenBank/DDBJ databases">
        <title>Genomic Encyclopedia of Archaeal and Bacterial Type Strains, Phase II (KMG-II): from individual species to whole genera.</title>
        <authorList>
            <person name="Goeker M."/>
        </authorList>
    </citation>
    <scope>NUCLEOTIDE SEQUENCE [LARGE SCALE GENOMIC DNA]</scope>
    <source>
        <strain evidence="3 4">DSM 27267</strain>
    </source>
</reference>
<evidence type="ECO:0000313" key="3">
    <source>
        <dbReference type="EMBL" id="PSK81250.1"/>
    </source>
</evidence>
<evidence type="ECO:0000313" key="4">
    <source>
        <dbReference type="Proteomes" id="UP000240621"/>
    </source>
</evidence>
<dbReference type="GO" id="GO:0004803">
    <property type="term" value="F:transposase activity"/>
    <property type="evidence" value="ECO:0007669"/>
    <property type="project" value="InterPro"/>
</dbReference>
<sequence length="216" mass="25747">MQKIEPIVSDRFYHIYNRGINGENLFAGEDNYLHFLRLYDKYIHPIADTYAWVLMPNHFHLLVRIKEEKEFDVEINPDRVSNFAEPNLTGFQNLSGLKPPFQHFSNLFNAYIKAFNKRHARHGALFERPFKRKLITDEHYLRQVVMYIHNNPVHHGFSDHPLGYPWSSYAACVSIKPTRLHRKDVVAWFGDRTNFIAMHRRSIDREKIEQWLKING</sequence>
<dbReference type="SUPFAM" id="SSF143422">
    <property type="entry name" value="Transposase IS200-like"/>
    <property type="match status" value="1"/>
</dbReference>
<accession>A0A2P8C8G7</accession>
<dbReference type="GO" id="GO:0006313">
    <property type="term" value="P:DNA transposition"/>
    <property type="evidence" value="ECO:0007669"/>
    <property type="project" value="InterPro"/>
</dbReference>
<evidence type="ECO:0000259" key="1">
    <source>
        <dbReference type="SMART" id="SM01321"/>
    </source>
</evidence>
<keyword evidence="5" id="KW-1185">Reference proteome</keyword>
<dbReference type="OrthoDB" id="9788881at2"/>
<gene>
    <name evidence="3" type="ORF">CLV93_11034</name>
    <name evidence="2" type="ORF">JCM18694_19120</name>
</gene>
<evidence type="ECO:0000313" key="2">
    <source>
        <dbReference type="EMBL" id="GET21666.1"/>
    </source>
</evidence>
<dbReference type="RefSeq" id="WP_106543244.1">
    <property type="nucleotide sequence ID" value="NZ_BLAU01000001.1"/>
</dbReference>
<dbReference type="Proteomes" id="UP000240621">
    <property type="component" value="Unassembled WGS sequence"/>
</dbReference>
<proteinExistence type="predicted"/>